<protein>
    <recommendedName>
        <fullName evidence="2">Mobilization protein</fullName>
    </recommendedName>
</protein>
<evidence type="ECO:0008006" key="2">
    <source>
        <dbReference type="Google" id="ProtNLM"/>
    </source>
</evidence>
<name>J9GIE9_9ZZZZ</name>
<dbReference type="EMBL" id="AMCI01001021">
    <property type="protein sequence ID" value="EJX06914.1"/>
    <property type="molecule type" value="Genomic_DNA"/>
</dbReference>
<sequence>MKKLKTHSIKVRMTEKEMAFHLKQAASYTSMSHYVRSALKEYSHPDLKLQHELIPQIGEFYQKVHNELSWAGGNLNQAMKRTNELAAVHLLSPSYVLEVLEPAILETKEAINQIQKRLDVLARIVTKP</sequence>
<organism evidence="1">
    <name type="scientific">gut metagenome</name>
    <dbReference type="NCBI Taxonomy" id="749906"/>
    <lineage>
        <taxon>unclassified sequences</taxon>
        <taxon>metagenomes</taxon>
        <taxon>organismal metagenomes</taxon>
    </lineage>
</organism>
<reference evidence="1" key="1">
    <citation type="journal article" date="2012" name="PLoS ONE">
        <title>Gene sets for utilization of primary and secondary nutrition supplies in the distal gut of endangered iberian lynx.</title>
        <authorList>
            <person name="Alcaide M."/>
            <person name="Messina E."/>
            <person name="Richter M."/>
            <person name="Bargiela R."/>
            <person name="Peplies J."/>
            <person name="Huws S.A."/>
            <person name="Newbold C.J."/>
            <person name="Golyshin P.N."/>
            <person name="Simon M.A."/>
            <person name="Lopez G."/>
            <person name="Yakimov M.M."/>
            <person name="Ferrer M."/>
        </authorList>
    </citation>
    <scope>NUCLEOTIDE SEQUENCE</scope>
</reference>
<proteinExistence type="predicted"/>
<accession>J9GIE9</accession>
<comment type="caution">
    <text evidence="1">The sequence shown here is derived from an EMBL/GenBank/DDBJ whole genome shotgun (WGS) entry which is preliminary data.</text>
</comment>
<gene>
    <name evidence="1" type="ORF">EVA_04977</name>
</gene>
<evidence type="ECO:0000313" key="1">
    <source>
        <dbReference type="EMBL" id="EJX06914.1"/>
    </source>
</evidence>
<dbReference type="AlphaFoldDB" id="J9GIE9"/>